<feature type="disulfide bond" evidence="13">
    <location>
        <begin position="196"/>
        <end position="206"/>
    </location>
</feature>
<evidence type="ECO:0000313" key="20">
    <source>
        <dbReference type="RefSeq" id="XP_015275939.1"/>
    </source>
</evidence>
<proteinExistence type="inferred from homology"/>
<dbReference type="Gene3D" id="3.30.60.30">
    <property type="match status" value="1"/>
</dbReference>
<dbReference type="SUPFAM" id="SSF50494">
    <property type="entry name" value="Trypsin-like serine proteases"/>
    <property type="match status" value="1"/>
</dbReference>
<dbReference type="PROSITE" id="PS50068">
    <property type="entry name" value="LDLRA_2"/>
    <property type="match status" value="2"/>
</dbReference>
<evidence type="ECO:0000256" key="4">
    <source>
        <dbReference type="ARBA" id="ARBA00022670"/>
    </source>
</evidence>
<evidence type="ECO:0000256" key="8">
    <source>
        <dbReference type="ARBA" id="ARBA00022825"/>
    </source>
</evidence>
<dbReference type="InterPro" id="IPR048719">
    <property type="entry name" value="CFAI_KAZAL"/>
</dbReference>
<dbReference type="InterPro" id="IPR023415">
    <property type="entry name" value="LDLR_class-A_CS"/>
</dbReference>
<reference evidence="20" key="1">
    <citation type="submission" date="2025-08" db="UniProtKB">
        <authorList>
            <consortium name="RefSeq"/>
        </authorList>
    </citation>
    <scope>IDENTIFICATION</scope>
</reference>
<dbReference type="SUPFAM" id="SSF56487">
    <property type="entry name" value="SRCR-like"/>
    <property type="match status" value="1"/>
</dbReference>
<evidence type="ECO:0000256" key="13">
    <source>
        <dbReference type="PROSITE-ProRule" id="PRU00196"/>
    </source>
</evidence>
<dbReference type="SMART" id="SM00057">
    <property type="entry name" value="FIMAC"/>
    <property type="match status" value="1"/>
</dbReference>
<dbReference type="Pfam" id="PF21287">
    <property type="entry name" value="Kazal_CFAI"/>
    <property type="match status" value="1"/>
</dbReference>
<keyword evidence="8 14" id="KW-0720">Serine protease</keyword>
<dbReference type="CDD" id="cd00112">
    <property type="entry name" value="LDLa"/>
    <property type="match status" value="2"/>
</dbReference>
<dbReference type="PROSITE" id="PS00135">
    <property type="entry name" value="TRYPSIN_SER"/>
    <property type="match status" value="1"/>
</dbReference>
<keyword evidence="3" id="KW-0964">Secreted</keyword>
<accession>A0ABM1KQF2</accession>
<evidence type="ECO:0000256" key="3">
    <source>
        <dbReference type="ARBA" id="ARBA00022525"/>
    </source>
</evidence>
<dbReference type="PROSITE" id="PS51465">
    <property type="entry name" value="KAZAL_2"/>
    <property type="match status" value="1"/>
</dbReference>
<dbReference type="InterPro" id="IPR002350">
    <property type="entry name" value="Kazal_dom"/>
</dbReference>
<dbReference type="InterPro" id="IPR033116">
    <property type="entry name" value="TRYPSIN_SER"/>
</dbReference>
<keyword evidence="9" id="KW-0391">Immunity</keyword>
<evidence type="ECO:0000256" key="14">
    <source>
        <dbReference type="RuleBase" id="RU363034"/>
    </source>
</evidence>
<keyword evidence="7 14" id="KW-0378">Hydrolase</keyword>
<dbReference type="InterPro" id="IPR036058">
    <property type="entry name" value="Kazal_dom_sf"/>
</dbReference>
<dbReference type="SMART" id="SM00192">
    <property type="entry name" value="LDLa"/>
    <property type="match status" value="2"/>
</dbReference>
<dbReference type="RefSeq" id="XP_015275939.1">
    <property type="nucleotide sequence ID" value="XM_015420453.1"/>
</dbReference>
<gene>
    <name evidence="20" type="primary">LOC107118175</name>
</gene>
<dbReference type="InterPro" id="IPR001190">
    <property type="entry name" value="SRCR"/>
</dbReference>
<feature type="domain" description="SRCR" evidence="17">
    <location>
        <begin position="120"/>
        <end position="224"/>
    </location>
</feature>
<dbReference type="InterPro" id="IPR003884">
    <property type="entry name" value="FacI_MAC"/>
</dbReference>
<dbReference type="Gene3D" id="4.10.400.10">
    <property type="entry name" value="Low-density Lipoprotein Receptor"/>
    <property type="match status" value="2"/>
</dbReference>
<dbReference type="PRINTS" id="PR00722">
    <property type="entry name" value="CHYMOTRYPSIN"/>
</dbReference>
<keyword evidence="5 15" id="KW-0732">Signal</keyword>
<evidence type="ECO:0000256" key="12">
    <source>
        <dbReference type="PROSITE-ProRule" id="PRU00124"/>
    </source>
</evidence>
<evidence type="ECO:0000256" key="2">
    <source>
        <dbReference type="ARBA" id="ARBA00009228"/>
    </source>
</evidence>
<dbReference type="SUPFAM" id="SSF100895">
    <property type="entry name" value="Kazal-type serine protease inhibitors"/>
    <property type="match status" value="1"/>
</dbReference>
<feature type="disulfide bond" evidence="12">
    <location>
        <begin position="237"/>
        <end position="255"/>
    </location>
</feature>
<dbReference type="PROSITE" id="PS01209">
    <property type="entry name" value="LDLRA_1"/>
    <property type="match status" value="1"/>
</dbReference>
<feature type="domain" description="Kazal-like" evidence="18">
    <location>
        <begin position="74"/>
        <end position="122"/>
    </location>
</feature>
<dbReference type="InterPro" id="IPR036055">
    <property type="entry name" value="LDL_receptor-like_sf"/>
</dbReference>
<comment type="subcellular location">
    <subcellularLocation>
        <location evidence="1">Secreted</location>
    </subcellularLocation>
</comment>
<feature type="domain" description="Peptidase S1" evidence="16">
    <location>
        <begin position="350"/>
        <end position="583"/>
    </location>
</feature>
<dbReference type="Pfam" id="PF21286">
    <property type="entry name" value="CFAI_FIMAC_N"/>
    <property type="match status" value="1"/>
</dbReference>
<evidence type="ECO:0000256" key="5">
    <source>
        <dbReference type="ARBA" id="ARBA00022729"/>
    </source>
</evidence>
<dbReference type="PANTHER" id="PTHR24252:SF27">
    <property type="entry name" value="TRANSMEMBRANE PROTEASE SERINE 3-LIKE"/>
    <property type="match status" value="1"/>
</dbReference>
<dbReference type="CDD" id="cd00190">
    <property type="entry name" value="Tryp_SPc"/>
    <property type="match status" value="1"/>
</dbReference>
<dbReference type="InterPro" id="IPR018114">
    <property type="entry name" value="TRYPSIN_HIS"/>
</dbReference>
<evidence type="ECO:0000256" key="15">
    <source>
        <dbReference type="SAM" id="SignalP"/>
    </source>
</evidence>
<feature type="disulfide bond" evidence="12">
    <location>
        <begin position="267"/>
        <end position="279"/>
    </location>
</feature>
<evidence type="ECO:0000256" key="6">
    <source>
        <dbReference type="ARBA" id="ARBA00022737"/>
    </source>
</evidence>
<evidence type="ECO:0000259" key="16">
    <source>
        <dbReference type="PROSITE" id="PS50240"/>
    </source>
</evidence>
<dbReference type="GeneID" id="107118175"/>
<dbReference type="InterPro" id="IPR036772">
    <property type="entry name" value="SRCR-like_dom_sf"/>
</dbReference>
<dbReference type="InterPro" id="IPR002172">
    <property type="entry name" value="LDrepeatLR_classA_rpt"/>
</dbReference>
<feature type="disulfide bond" evidence="12">
    <location>
        <begin position="274"/>
        <end position="292"/>
    </location>
</feature>
<protein>
    <submittedName>
        <fullName evidence="20">Complement factor I-like</fullName>
    </submittedName>
</protein>
<dbReference type="InterPro" id="IPR009003">
    <property type="entry name" value="Peptidase_S1_PA"/>
</dbReference>
<dbReference type="InterPro" id="IPR001254">
    <property type="entry name" value="Trypsin_dom"/>
</dbReference>
<feature type="disulfide bond" evidence="12">
    <location>
        <begin position="230"/>
        <end position="242"/>
    </location>
</feature>
<evidence type="ECO:0000259" key="17">
    <source>
        <dbReference type="PROSITE" id="PS50287"/>
    </source>
</evidence>
<name>A0ABM1KQF2_GEKJA</name>
<dbReference type="PROSITE" id="PS50240">
    <property type="entry name" value="TRYPSIN_DOM"/>
    <property type="match status" value="1"/>
</dbReference>
<evidence type="ECO:0000256" key="11">
    <source>
        <dbReference type="ARBA" id="ARBA00023180"/>
    </source>
</evidence>
<dbReference type="Gene3D" id="3.10.250.10">
    <property type="entry name" value="SRCR-like domain"/>
    <property type="match status" value="1"/>
</dbReference>
<evidence type="ECO:0000256" key="7">
    <source>
        <dbReference type="ARBA" id="ARBA00022801"/>
    </source>
</evidence>
<keyword evidence="4 14" id="KW-0645">Protease</keyword>
<dbReference type="Proteomes" id="UP000694871">
    <property type="component" value="Unplaced"/>
</dbReference>
<dbReference type="SUPFAM" id="SSF57424">
    <property type="entry name" value="LDL receptor-like module"/>
    <property type="match status" value="2"/>
</dbReference>
<keyword evidence="6" id="KW-0677">Repeat</keyword>
<dbReference type="Pfam" id="PF00057">
    <property type="entry name" value="Ldl_recept_a"/>
    <property type="match status" value="2"/>
</dbReference>
<sequence>MRLFTALLFILYSLLCAYAIKAKSRSRKKPTREAPLGQQENYLIEECVRNSYTVNSCSKVFCQPWQKCVDGACLCKLPYQCPRNGTSVCTAEGRTFRNYCQLKSYECQRPKSKFRSRGSCKLQDNFEVSLKPENASERFIEVKVNSQKKFICGHGWGMNEANVVCRHLRFLEGADRIELGHPNDAWDSSECLKATCRGIETSLAECSLARTSRGDSKLAKVVCHTTPRECSSSEFHCVNSKCIPSDKTCDGINDCGDLSDELCCKACRGESFHCNSDVCIPKEYLCNKEMDCLTGEDETRQLCAGRGGERQRAEETEEESMDAERRKIKTFLPQIHCGIPSHTVTRRKRIIGGHPAREGEIPWQVAIIRPGSHVTCGGIYIGGCWILTAAHCVRESDVRASVIWTGLLNMLIWSHRIETFSLKRVIIHEDYNPQTYENDIALLEMNDKYPRQMCSRPNTVAACIPWSPYMFRAGHQCKVSGWGRAEGNQRQFTLQWGYVNLMSNCSEIYKDRYFKGMECAGTYDGSVDSCAGDSGGPLVCFDSNNVAYVWGIVGFRERCGEAEHPGVYTKVADYFEWISRHTGKAAVSRFNV</sequence>
<keyword evidence="11" id="KW-0325">Glycoprotein</keyword>
<keyword evidence="19" id="KW-1185">Reference proteome</keyword>
<dbReference type="Gene3D" id="2.40.10.10">
    <property type="entry name" value="Trypsin-like serine proteases"/>
    <property type="match status" value="1"/>
</dbReference>
<feature type="disulfide bond" evidence="12">
    <location>
        <begin position="249"/>
        <end position="264"/>
    </location>
</feature>
<evidence type="ECO:0000256" key="9">
    <source>
        <dbReference type="ARBA" id="ARBA00022859"/>
    </source>
</evidence>
<comment type="similarity">
    <text evidence="2">Belongs to the peptidase S1 family. Snake venom subfamily.</text>
</comment>
<evidence type="ECO:0000259" key="18">
    <source>
        <dbReference type="PROSITE" id="PS51465"/>
    </source>
</evidence>
<evidence type="ECO:0000256" key="10">
    <source>
        <dbReference type="ARBA" id="ARBA00023157"/>
    </source>
</evidence>
<organism evidence="19 20">
    <name type="scientific">Gekko japonicus</name>
    <name type="common">Schlegel's Japanese gecko</name>
    <dbReference type="NCBI Taxonomy" id="146911"/>
    <lineage>
        <taxon>Eukaryota</taxon>
        <taxon>Metazoa</taxon>
        <taxon>Chordata</taxon>
        <taxon>Craniata</taxon>
        <taxon>Vertebrata</taxon>
        <taxon>Euteleostomi</taxon>
        <taxon>Lepidosauria</taxon>
        <taxon>Squamata</taxon>
        <taxon>Bifurcata</taxon>
        <taxon>Gekkota</taxon>
        <taxon>Gekkonidae</taxon>
        <taxon>Gekkoninae</taxon>
        <taxon>Gekko</taxon>
    </lineage>
</organism>
<dbReference type="SMART" id="SM00020">
    <property type="entry name" value="Tryp_SPc"/>
    <property type="match status" value="1"/>
</dbReference>
<evidence type="ECO:0000256" key="1">
    <source>
        <dbReference type="ARBA" id="ARBA00004613"/>
    </source>
</evidence>
<evidence type="ECO:0000313" key="19">
    <source>
        <dbReference type="Proteomes" id="UP000694871"/>
    </source>
</evidence>
<comment type="caution">
    <text evidence="13">Lacks conserved residue(s) required for the propagation of feature annotation.</text>
</comment>
<dbReference type="InterPro" id="IPR048722">
    <property type="entry name" value="CFAI_FIMAC_N"/>
</dbReference>
<dbReference type="SMART" id="SM00202">
    <property type="entry name" value="SR"/>
    <property type="match status" value="1"/>
</dbReference>
<feature type="chain" id="PRO_5045196364" evidence="15">
    <location>
        <begin position="20"/>
        <end position="592"/>
    </location>
</feature>
<dbReference type="Pfam" id="PF00089">
    <property type="entry name" value="Trypsin"/>
    <property type="match status" value="1"/>
</dbReference>
<dbReference type="Pfam" id="PF00530">
    <property type="entry name" value="SRCR"/>
    <property type="match status" value="1"/>
</dbReference>
<dbReference type="PROSITE" id="PS50287">
    <property type="entry name" value="SRCR_2"/>
    <property type="match status" value="1"/>
</dbReference>
<dbReference type="InterPro" id="IPR043504">
    <property type="entry name" value="Peptidase_S1_PA_chymotrypsin"/>
</dbReference>
<feature type="signal peptide" evidence="15">
    <location>
        <begin position="1"/>
        <end position="19"/>
    </location>
</feature>
<keyword evidence="10 13" id="KW-1015">Disulfide bond</keyword>
<dbReference type="InterPro" id="IPR001314">
    <property type="entry name" value="Peptidase_S1A"/>
</dbReference>
<dbReference type="PANTHER" id="PTHR24252">
    <property type="entry name" value="ACROSIN-RELATED"/>
    <property type="match status" value="1"/>
</dbReference>
<dbReference type="PROSITE" id="PS00134">
    <property type="entry name" value="TRYPSIN_HIS"/>
    <property type="match status" value="1"/>
</dbReference>